<gene>
    <name evidence="1" type="ORF">HC175_02005</name>
</gene>
<proteinExistence type="predicted"/>
<dbReference type="Pfam" id="PF09844">
    <property type="entry name" value="DUF2071"/>
    <property type="match status" value="1"/>
</dbReference>
<dbReference type="RefSeq" id="WP_168136839.1">
    <property type="nucleotide sequence ID" value="NZ_JAAVJR010000001.1"/>
</dbReference>
<comment type="caution">
    <text evidence="1">The sequence shown here is derived from an EMBL/GenBank/DDBJ whole genome shotgun (WGS) entry which is preliminary data.</text>
</comment>
<evidence type="ECO:0008006" key="3">
    <source>
        <dbReference type="Google" id="ProtNLM"/>
    </source>
</evidence>
<dbReference type="Proteomes" id="UP000703674">
    <property type="component" value="Unassembled WGS sequence"/>
</dbReference>
<accession>A0ABX1CWF9</accession>
<dbReference type="InterPro" id="IPR018644">
    <property type="entry name" value="DUF2071"/>
</dbReference>
<dbReference type="PANTHER" id="PTHR39186:SF1">
    <property type="entry name" value="DUF2071 DOMAIN-CONTAINING PROTEIN"/>
    <property type="match status" value="1"/>
</dbReference>
<evidence type="ECO:0000313" key="2">
    <source>
        <dbReference type="Proteomes" id="UP000703674"/>
    </source>
</evidence>
<reference evidence="1 2" key="1">
    <citation type="submission" date="2020-03" db="EMBL/GenBank/DDBJ databases">
        <title>Salinimicrobium sp. nov, isolated from SCS.</title>
        <authorList>
            <person name="Cao W.R."/>
        </authorList>
    </citation>
    <scope>NUCLEOTIDE SEQUENCE [LARGE SCALE GENOMIC DNA]</scope>
    <source>
        <strain evidence="2">J15B91</strain>
    </source>
</reference>
<sequence>MRNRYSLELMNLSIASEFRKVAYINYRIPAEIIEKFLPKHTKPDHYNGDCMLSLAGFQVKKLKVANVKLPLLKEFDEVDLQIYVKRFDGAKWRNGIVVISRIFNQPALTALTNTFFKTNYVAQMASGTVKETDASLQVKYSWQLNEEEQSFKVRSNQLAAPYDKDTEAAFVLDRPYGYVKSDEKTFEYEIKHAAWHLYTVEEYSINVDFSRQFDPAFNVLNSQVPHSVILTEGSTLEFGENREITS</sequence>
<dbReference type="EMBL" id="JAAVJR010000001">
    <property type="protein sequence ID" value="NJW51689.1"/>
    <property type="molecule type" value="Genomic_DNA"/>
</dbReference>
<evidence type="ECO:0000313" key="1">
    <source>
        <dbReference type="EMBL" id="NJW51689.1"/>
    </source>
</evidence>
<dbReference type="PANTHER" id="PTHR39186">
    <property type="entry name" value="DUF2071 FAMILY PROTEIN"/>
    <property type="match status" value="1"/>
</dbReference>
<organism evidence="1 2">
    <name type="scientific">Salinimicrobium oceani</name>
    <dbReference type="NCBI Taxonomy" id="2722702"/>
    <lineage>
        <taxon>Bacteria</taxon>
        <taxon>Pseudomonadati</taxon>
        <taxon>Bacteroidota</taxon>
        <taxon>Flavobacteriia</taxon>
        <taxon>Flavobacteriales</taxon>
        <taxon>Flavobacteriaceae</taxon>
        <taxon>Salinimicrobium</taxon>
    </lineage>
</organism>
<name>A0ABX1CWF9_9FLAO</name>
<keyword evidence="2" id="KW-1185">Reference proteome</keyword>
<protein>
    <recommendedName>
        <fullName evidence="3">DUF2071 domain-containing protein</fullName>
    </recommendedName>
</protein>